<gene>
    <name evidence="2" type="ORF">PRK78_004325</name>
</gene>
<name>A0AAF0IJF3_9EURO</name>
<proteinExistence type="predicted"/>
<evidence type="ECO:0000313" key="2">
    <source>
        <dbReference type="EMBL" id="WEW58857.1"/>
    </source>
</evidence>
<dbReference type="EMBL" id="CP120628">
    <property type="protein sequence ID" value="WEW58857.1"/>
    <property type="molecule type" value="Genomic_DNA"/>
</dbReference>
<accession>A0AAF0IJF3</accession>
<dbReference type="AlphaFoldDB" id="A0AAF0IJF3"/>
<feature type="region of interest" description="Disordered" evidence="1">
    <location>
        <begin position="77"/>
        <end position="105"/>
    </location>
</feature>
<protein>
    <submittedName>
        <fullName evidence="2">Uncharacterized protein</fullName>
    </submittedName>
</protein>
<evidence type="ECO:0000256" key="1">
    <source>
        <dbReference type="SAM" id="MobiDB-lite"/>
    </source>
</evidence>
<keyword evidence="3" id="KW-1185">Reference proteome</keyword>
<organism evidence="2 3">
    <name type="scientific">Emydomyces testavorans</name>
    <dbReference type="NCBI Taxonomy" id="2070801"/>
    <lineage>
        <taxon>Eukaryota</taxon>
        <taxon>Fungi</taxon>
        <taxon>Dikarya</taxon>
        <taxon>Ascomycota</taxon>
        <taxon>Pezizomycotina</taxon>
        <taxon>Eurotiomycetes</taxon>
        <taxon>Eurotiomycetidae</taxon>
        <taxon>Onygenales</taxon>
        <taxon>Nannizziopsiaceae</taxon>
        <taxon>Emydomyces</taxon>
    </lineage>
</organism>
<dbReference type="Proteomes" id="UP001219355">
    <property type="component" value="Chromosome 2"/>
</dbReference>
<evidence type="ECO:0000313" key="3">
    <source>
        <dbReference type="Proteomes" id="UP001219355"/>
    </source>
</evidence>
<sequence length="105" mass="11594">MALPKPDAMKIQLPTHILLAQVASSIKANAPTITTAIPAHSTWTAALSASMESLESDHELLVSPRRTEERREALKVMARSNTLLPPEQTLRSSEDRRPIRTPFAK</sequence>
<reference evidence="2" key="1">
    <citation type="submission" date="2023-03" db="EMBL/GenBank/DDBJ databases">
        <title>Emydomyces testavorans Genome Sequence.</title>
        <authorList>
            <person name="Hoyer L."/>
        </authorList>
    </citation>
    <scope>NUCLEOTIDE SEQUENCE</scope>
    <source>
        <strain evidence="2">16-2883</strain>
    </source>
</reference>